<feature type="signal peptide" evidence="2">
    <location>
        <begin position="1"/>
        <end position="23"/>
    </location>
</feature>
<dbReference type="AlphaFoldDB" id="G0U0X9"/>
<feature type="chain" id="PRO_5003410358" evidence="2">
    <location>
        <begin position="24"/>
        <end position="713"/>
    </location>
</feature>
<feature type="transmembrane region" description="Helical" evidence="1">
    <location>
        <begin position="660"/>
        <end position="681"/>
    </location>
</feature>
<name>G0U0X9_TRYVY</name>
<gene>
    <name evidence="3" type="ORF">TVY486_0803420</name>
</gene>
<evidence type="ECO:0000313" key="3">
    <source>
        <dbReference type="EMBL" id="CCC49734.1"/>
    </source>
</evidence>
<reference evidence="3" key="1">
    <citation type="journal article" date="2012" name="Proc. Natl. Acad. Sci. U.S.A.">
        <title>Antigenic diversity is generated by distinct evolutionary mechanisms in African trypanosome species.</title>
        <authorList>
            <person name="Jackson A.P."/>
            <person name="Berry A."/>
            <person name="Aslett M."/>
            <person name="Allison H.C."/>
            <person name="Burton P."/>
            <person name="Vavrova-Anderson J."/>
            <person name="Brown R."/>
            <person name="Browne H."/>
            <person name="Corton N."/>
            <person name="Hauser H."/>
            <person name="Gamble J."/>
            <person name="Gilderthorp R."/>
            <person name="Marcello L."/>
            <person name="McQuillan J."/>
            <person name="Otto T.D."/>
            <person name="Quail M.A."/>
            <person name="Sanders M.J."/>
            <person name="van Tonder A."/>
            <person name="Ginger M.L."/>
            <person name="Field M.C."/>
            <person name="Barry J.D."/>
            <person name="Hertz-Fowler C."/>
            <person name="Berriman M."/>
        </authorList>
    </citation>
    <scope>NUCLEOTIDE SEQUENCE</scope>
    <source>
        <strain evidence="3">Y486</strain>
    </source>
</reference>
<keyword evidence="1" id="KW-1133">Transmembrane helix</keyword>
<organism evidence="3">
    <name type="scientific">Trypanosoma vivax (strain Y486)</name>
    <dbReference type="NCBI Taxonomy" id="1055687"/>
    <lineage>
        <taxon>Eukaryota</taxon>
        <taxon>Discoba</taxon>
        <taxon>Euglenozoa</taxon>
        <taxon>Kinetoplastea</taxon>
        <taxon>Metakinetoplastina</taxon>
        <taxon>Trypanosomatida</taxon>
        <taxon>Trypanosomatidae</taxon>
        <taxon>Trypanosoma</taxon>
        <taxon>Duttonella</taxon>
    </lineage>
</organism>
<dbReference type="SUPFAM" id="SSF101898">
    <property type="entry name" value="NHL repeat"/>
    <property type="match status" value="1"/>
</dbReference>
<keyword evidence="1" id="KW-0472">Membrane</keyword>
<keyword evidence="1" id="KW-0812">Transmembrane</keyword>
<evidence type="ECO:0000256" key="1">
    <source>
        <dbReference type="SAM" id="Phobius"/>
    </source>
</evidence>
<evidence type="ECO:0000256" key="2">
    <source>
        <dbReference type="SAM" id="SignalP"/>
    </source>
</evidence>
<sequence>MGVVPVPVLLLVLAAATAVGGKAANHTLHPRRAERVSGQQGVQKTVDGLANTSLLNEPRALCRGLTDDMIIVGGNSKFRAYSRSRKEMTTLFGTKRQGSNTKDGNYSVATVDKPSSCTRGSVGGKPMVYFVEETTKSLRYFDATAVGSHTSSVGGALSAVTLYQNDLYVTDETQNKVLKCSTSADGKPAGCSNFSTSVCDLMKPSAIAVTAQGVFVVGQNRTASAKHSLCWLGMSGGSQVVSTLDGPFTDVFATESGKLYAASETQLFSIAADSNGKKLTKTHFAGSDEHSQVTTEGEKFALGAVSRLLVLSEHEMYVVSNKLHTMHALVKPPVVLQLVYKGRPFPVSFNDSAIREAIVANMTSAINKALGTTDTVVDPQSIRVDPETWETHFSVIVQQSYFNATTEPVLRAMSFPSAVQLSDEYHGGTNVLVHMDSTLVPYCDEASLDTLRRRVAGEAARLLKFQHIYADMPAEADAANNITVIKLLLPASLDNNATSALLAEADLTAFAHAVAGGMRGAGNSVNVTIVSTPFDVPVLDEQQRRWFVHDAVLAQLEECRELASGEGGLAVGDAVTGNSSAGGSIAAACKSTVSNATNTQNPDPPFEKRSDYTVYLSKRYDFNVSACVDGIDWLQLEHKLTNTSTEVDAVVKSACGRGCIIALAITTALIVSALVVAVVVLTSKRRRLAAVVAPSRPKFTSTLDEDEADFANQ</sequence>
<proteinExistence type="predicted"/>
<protein>
    <submittedName>
        <fullName evidence="3">Uncharacterized protein</fullName>
    </submittedName>
</protein>
<accession>G0U0X9</accession>
<dbReference type="VEuPathDB" id="TriTrypDB:TvY486_0803420"/>
<dbReference type="EMBL" id="HE573024">
    <property type="protein sequence ID" value="CCC49734.1"/>
    <property type="molecule type" value="Genomic_DNA"/>
</dbReference>
<keyword evidence="2" id="KW-0732">Signal</keyword>